<dbReference type="GO" id="GO:0004065">
    <property type="term" value="F:arylsulfatase activity"/>
    <property type="evidence" value="ECO:0007669"/>
    <property type="project" value="TreeGrafter"/>
</dbReference>
<evidence type="ECO:0000259" key="2">
    <source>
        <dbReference type="Pfam" id="PF00884"/>
    </source>
</evidence>
<protein>
    <submittedName>
        <fullName evidence="3">Sulfatase</fullName>
    </submittedName>
</protein>
<dbReference type="EMBL" id="JACXWD010000008">
    <property type="protein sequence ID" value="MBD3867329.1"/>
    <property type="molecule type" value="Genomic_DNA"/>
</dbReference>
<accession>A0A8J6XZT7</accession>
<dbReference type="PANTHER" id="PTHR42693">
    <property type="entry name" value="ARYLSULFATASE FAMILY MEMBER"/>
    <property type="match status" value="1"/>
</dbReference>
<evidence type="ECO:0000313" key="3">
    <source>
        <dbReference type="EMBL" id="MBD3867329.1"/>
    </source>
</evidence>
<dbReference type="PANTHER" id="PTHR42693:SF33">
    <property type="entry name" value="ARYLSULFATASE"/>
    <property type="match status" value="1"/>
</dbReference>
<reference evidence="3 4" key="1">
    <citation type="submission" date="2020-08" db="EMBL/GenBank/DDBJ databases">
        <title>Acidobacteriota in marine sediments use diverse sulfur dissimilation pathways.</title>
        <authorList>
            <person name="Wasmund K."/>
        </authorList>
    </citation>
    <scope>NUCLEOTIDE SEQUENCE [LARGE SCALE GENOMIC DNA]</scope>
    <source>
        <strain evidence="3">MAG AM4</strain>
    </source>
</reference>
<comment type="caution">
    <text evidence="3">The sequence shown here is derived from an EMBL/GenBank/DDBJ whole genome shotgun (WGS) entry which is preliminary data.</text>
</comment>
<organism evidence="3 4">
    <name type="scientific">Candidatus Polarisedimenticola svalbardensis</name>
    <dbReference type="NCBI Taxonomy" id="2886004"/>
    <lineage>
        <taxon>Bacteria</taxon>
        <taxon>Pseudomonadati</taxon>
        <taxon>Acidobacteriota</taxon>
        <taxon>Candidatus Polarisedimenticolia</taxon>
        <taxon>Candidatus Polarisedimenticolales</taxon>
        <taxon>Candidatus Polarisedimenticolaceae</taxon>
        <taxon>Candidatus Polarisedimenticola</taxon>
    </lineage>
</organism>
<dbReference type="Gene3D" id="3.40.720.10">
    <property type="entry name" value="Alkaline Phosphatase, subunit A"/>
    <property type="match status" value="2"/>
</dbReference>
<dbReference type="InterPro" id="IPR017850">
    <property type="entry name" value="Alkaline_phosphatase_core_sf"/>
</dbReference>
<dbReference type="AlphaFoldDB" id="A0A8J6XZT7"/>
<evidence type="ECO:0000313" key="4">
    <source>
        <dbReference type="Proteomes" id="UP000648239"/>
    </source>
</evidence>
<comment type="similarity">
    <text evidence="1">Belongs to the sulfatase family.</text>
</comment>
<evidence type="ECO:0000256" key="1">
    <source>
        <dbReference type="ARBA" id="ARBA00008779"/>
    </source>
</evidence>
<dbReference type="InterPro" id="IPR050738">
    <property type="entry name" value="Sulfatase"/>
</dbReference>
<feature type="domain" description="Sulfatase N-terminal" evidence="2">
    <location>
        <begin position="55"/>
        <end position="339"/>
    </location>
</feature>
<dbReference type="InterPro" id="IPR000917">
    <property type="entry name" value="Sulfatase_N"/>
</dbReference>
<name>A0A8J6XZT7_9BACT</name>
<dbReference type="Pfam" id="PF00884">
    <property type="entry name" value="Sulfatase"/>
    <property type="match status" value="1"/>
</dbReference>
<proteinExistence type="inferred from homology"/>
<sequence>MRYSYVIDGLSIRREIQIAMGQSSRFLKAGAVVLACTLLSASNGAPRTVSRGELPDILLVSVDTLRADHLSIYGYERKTSPRIDRLMAGGAIFDQARTVEPLTAPALVSMLTSMAPHEHGASRNGLRMRPGLPSLPKALEAAGYDTAAILGNWTLRDKLTHLGEHFQEYDLVLNRRRWFGLVRGEATAEDLNERTLAFLESRASAAEDRKPLFLWVHYTEPHAPYRLWRDDADSIGLPQNNLTKLDRYDSEIRFVDRQIGDLLDSLARGDHLQDPIVVFTSDHGESLGEHNYWGHGRNLYEPGLHIPMSITWQGHVKPMRLPAPALNTDLAPTLLSLAGLPVPERFSGYDWAPVLVGGGEQPLDRVTTYQAHKGAVISNHSSEMARQSGLLEVGRIEGPDKEVFRIGNNRRRLFNLSRDPQETRNLSSRREEPTESLVGWMESVYDSLLTFEDMPPETLDQASIEQLKSLGYVD</sequence>
<dbReference type="Proteomes" id="UP000648239">
    <property type="component" value="Unassembled WGS sequence"/>
</dbReference>
<dbReference type="CDD" id="cd16148">
    <property type="entry name" value="sulfatase_like"/>
    <property type="match status" value="1"/>
</dbReference>
<gene>
    <name evidence="3" type="ORF">IFK94_04305</name>
</gene>
<dbReference type="SUPFAM" id="SSF53649">
    <property type="entry name" value="Alkaline phosphatase-like"/>
    <property type="match status" value="1"/>
</dbReference>